<evidence type="ECO:0008006" key="3">
    <source>
        <dbReference type="Google" id="ProtNLM"/>
    </source>
</evidence>
<sequence length="58" mass="5986">MGAARVAVVTSKGGADVDADLPLVLAALRDGGLSVHAVAWDAERPPWDGFELAIIRST</sequence>
<gene>
    <name evidence="1" type="ORF">J2Z77_003608</name>
</gene>
<dbReference type="Proteomes" id="UP001519310">
    <property type="component" value="Unassembled WGS sequence"/>
</dbReference>
<evidence type="ECO:0000313" key="1">
    <source>
        <dbReference type="EMBL" id="MBP2037801.1"/>
    </source>
</evidence>
<organism evidence="1 2">
    <name type="scientific">Streptomyces avidinii</name>
    <dbReference type="NCBI Taxonomy" id="1895"/>
    <lineage>
        <taxon>Bacteria</taxon>
        <taxon>Bacillati</taxon>
        <taxon>Actinomycetota</taxon>
        <taxon>Actinomycetes</taxon>
        <taxon>Kitasatosporales</taxon>
        <taxon>Streptomycetaceae</taxon>
        <taxon>Streptomyces</taxon>
    </lineage>
</organism>
<name>A0ABS4L6U2_STRAV</name>
<protein>
    <recommendedName>
        <fullName evidence="3">DJ-1/PfpI family protein</fullName>
    </recommendedName>
</protein>
<reference evidence="1 2" key="1">
    <citation type="submission" date="2021-03" db="EMBL/GenBank/DDBJ databases">
        <title>Genomic Encyclopedia of Type Strains, Phase IV (KMG-IV): sequencing the most valuable type-strain genomes for metagenomic binning, comparative biology and taxonomic classification.</title>
        <authorList>
            <person name="Goeker M."/>
        </authorList>
    </citation>
    <scope>NUCLEOTIDE SEQUENCE [LARGE SCALE GENOMIC DNA]</scope>
    <source>
        <strain evidence="1 2">DSM 40526</strain>
    </source>
</reference>
<proteinExistence type="predicted"/>
<evidence type="ECO:0000313" key="2">
    <source>
        <dbReference type="Proteomes" id="UP001519310"/>
    </source>
</evidence>
<dbReference type="EMBL" id="JAGGLQ010000006">
    <property type="protein sequence ID" value="MBP2037801.1"/>
    <property type="molecule type" value="Genomic_DNA"/>
</dbReference>
<accession>A0ABS4L6U2</accession>
<keyword evidence="2" id="KW-1185">Reference proteome</keyword>
<dbReference type="RefSeq" id="WP_308278563.1">
    <property type="nucleotide sequence ID" value="NZ_BMVL01000006.1"/>
</dbReference>
<comment type="caution">
    <text evidence="1">The sequence shown here is derived from an EMBL/GenBank/DDBJ whole genome shotgun (WGS) entry which is preliminary data.</text>
</comment>